<evidence type="ECO:0000259" key="2">
    <source>
        <dbReference type="Pfam" id="PF12697"/>
    </source>
</evidence>
<organism evidence="3 4">
    <name type="scientific">Deinococcus proteolyticus (strain ATCC 35074 / DSM 20540 / JCM 6276 / NBRC 101906 / NCIMB 13154 / VKM Ac-1939 / CCM 2703 / MRP)</name>
    <dbReference type="NCBI Taxonomy" id="693977"/>
    <lineage>
        <taxon>Bacteria</taxon>
        <taxon>Thermotogati</taxon>
        <taxon>Deinococcota</taxon>
        <taxon>Deinococci</taxon>
        <taxon>Deinococcales</taxon>
        <taxon>Deinococcaceae</taxon>
        <taxon>Deinococcus</taxon>
    </lineage>
</organism>
<keyword evidence="4" id="KW-1185">Reference proteome</keyword>
<dbReference type="PANTHER" id="PTHR12277">
    <property type="entry name" value="ALPHA/BETA HYDROLASE DOMAIN-CONTAINING PROTEIN"/>
    <property type="match status" value="1"/>
</dbReference>
<gene>
    <name evidence="3" type="ordered locus">Deipr_0458</name>
</gene>
<evidence type="ECO:0000313" key="3">
    <source>
        <dbReference type="EMBL" id="ADY25628.1"/>
    </source>
</evidence>
<keyword evidence="1" id="KW-1133">Transmembrane helix</keyword>
<sequence>MNFRQHFTPKHLPRTVALAAAAYVAAIAVGALVGAEVLLRSKSRWVKGSFLVVGRSGDRLLLPPVPESLSRDVLGVVPLNPVRGHAVIGHVERRGPYVERPVLEERGVIQPGWIAWVSSFVYNGTPAQLDANYENVVVRTDVGDMPAWHVPSVTGERDLIVIQIHGHGGQRSQGLRVLRSLERTGAAQLYVTFRNAFGAPRVGKGHMTLGDVEAEDVLSALEWARGQGYQQAVLMGYSMGGNIALSALRPSFEPLPLPVRGVVLDSPALEWRDVIRRQARRGGLPQFIAKPVGRMIERLVTRRSGQNFDTVDQLAAAPRFGVPILLFHSPSDKTIPYWQAKALAEARPDLVEFHTVEGARHIRCWNIDPERYEAALEAFIRRVTESRRDQL</sequence>
<dbReference type="RefSeq" id="WP_013614237.1">
    <property type="nucleotide sequence ID" value="NC_015161.1"/>
</dbReference>
<dbReference type="InterPro" id="IPR000073">
    <property type="entry name" value="AB_hydrolase_1"/>
</dbReference>
<proteinExistence type="predicted"/>
<dbReference type="Proteomes" id="UP000007718">
    <property type="component" value="Chromosome"/>
</dbReference>
<dbReference type="InterPro" id="IPR029058">
    <property type="entry name" value="AB_hydrolase_fold"/>
</dbReference>
<evidence type="ECO:0000313" key="4">
    <source>
        <dbReference type="Proteomes" id="UP000007718"/>
    </source>
</evidence>
<feature type="transmembrane region" description="Helical" evidence="1">
    <location>
        <begin position="20"/>
        <end position="39"/>
    </location>
</feature>
<dbReference type="STRING" id="693977.Deipr_0458"/>
<protein>
    <recommendedName>
        <fullName evidence="2">AB hydrolase-1 domain-containing protein</fullName>
    </recommendedName>
</protein>
<dbReference type="Pfam" id="PF12697">
    <property type="entry name" value="Abhydrolase_6"/>
    <property type="match status" value="1"/>
</dbReference>
<keyword evidence="1" id="KW-0472">Membrane</keyword>
<reference evidence="3 4" key="2">
    <citation type="journal article" date="2012" name="Stand. Genomic Sci.">
        <title>Complete genome sequence of the orange-red pigmented, radioresistant Deinococcus proteolyticus type strain (MRP(T)).</title>
        <authorList>
            <person name="Copeland A."/>
            <person name="Zeytun A."/>
            <person name="Yassawong M."/>
            <person name="Nolan M."/>
            <person name="Lucas S."/>
            <person name="Hammon N."/>
            <person name="Deshpande S."/>
            <person name="Cheng J.F."/>
            <person name="Han C."/>
            <person name="Tapia R."/>
            <person name="Goodwin L.A."/>
            <person name="Pitluck S."/>
            <person name="Mavromatis K."/>
            <person name="Liolios K."/>
            <person name="Pagani I."/>
            <person name="Ivanova N."/>
            <person name="Mikhailova N."/>
            <person name="Pati A."/>
            <person name="Chen A."/>
            <person name="Palaniappan K."/>
            <person name="Land M."/>
            <person name="Hauser L."/>
            <person name="Jeffries C.D."/>
            <person name="Brambilla E.M."/>
            <person name="Rohde M."/>
            <person name="Sikorski J."/>
            <person name="Pukall R."/>
            <person name="Goker M."/>
            <person name="Detter J.C."/>
            <person name="Woyke T."/>
            <person name="Bristow J."/>
            <person name="Eisen J.A."/>
            <person name="Markowitz V."/>
            <person name="Hugenholtz P."/>
            <person name="Kyrpides N.C."/>
            <person name="Klenk H.P."/>
            <person name="Lapidus A."/>
        </authorList>
    </citation>
    <scope>NUCLEOTIDE SEQUENCE [LARGE SCALE GENOMIC DNA]</scope>
    <source>
        <strain evidence="4">ATCC 35074 / DSM 20540 / JCM 6276 / NBRC 101906 / NCIMB 13154 / VKM Ac-1939 / CCM 2703 / MRP</strain>
    </source>
</reference>
<dbReference type="eggNOG" id="COG1073">
    <property type="taxonomic scope" value="Bacteria"/>
</dbReference>
<dbReference type="OrthoDB" id="9776685at2"/>
<dbReference type="Gene3D" id="3.40.50.1820">
    <property type="entry name" value="alpha/beta hydrolase"/>
    <property type="match status" value="1"/>
</dbReference>
<dbReference type="AlphaFoldDB" id="F0RK69"/>
<dbReference type="PANTHER" id="PTHR12277:SF79">
    <property type="entry name" value="XAA-PRO DIPEPTIDYL-PEPTIDASE-RELATED"/>
    <property type="match status" value="1"/>
</dbReference>
<evidence type="ECO:0000256" key="1">
    <source>
        <dbReference type="SAM" id="Phobius"/>
    </source>
</evidence>
<reference evidence="4" key="1">
    <citation type="submission" date="2011-02" db="EMBL/GenBank/DDBJ databases">
        <title>The complete sequence of chromosome of Deinococcus proteolyticus DSM 20540.</title>
        <authorList>
            <consortium name="US DOE Joint Genome Institute (JGI-PGF)"/>
            <person name="Lucas S."/>
            <person name="Copeland A."/>
            <person name="Lapidus A."/>
            <person name="Bruce D."/>
            <person name="Goodwin L."/>
            <person name="Pitluck S."/>
            <person name="Kyrpides N."/>
            <person name="Mavromatis K."/>
            <person name="Pagani I."/>
            <person name="Ivanova N."/>
            <person name="Ovchinnikova G."/>
            <person name="Zeytun A."/>
            <person name="Detter J.C."/>
            <person name="Han C."/>
            <person name="Land M."/>
            <person name="Hauser L."/>
            <person name="Markowitz V."/>
            <person name="Cheng J.-F."/>
            <person name="Hugenholtz P."/>
            <person name="Woyke T."/>
            <person name="Wu D."/>
            <person name="Pukall R."/>
            <person name="Steenblock K."/>
            <person name="Brambilla E."/>
            <person name="Klenk H.-P."/>
            <person name="Eisen J.A."/>
        </authorList>
    </citation>
    <scope>NUCLEOTIDE SEQUENCE [LARGE SCALE GENOMIC DNA]</scope>
    <source>
        <strain evidence="4">ATCC 35074 / DSM 20540 / JCM 6276 / NBRC 101906 / NCIMB 13154 / VKM Ac-1939 / CCM 2703 / MRP</strain>
    </source>
</reference>
<dbReference type="KEGG" id="dpt:Deipr_0458"/>
<dbReference type="EMBL" id="CP002536">
    <property type="protein sequence ID" value="ADY25628.1"/>
    <property type="molecule type" value="Genomic_DNA"/>
</dbReference>
<name>F0RK69_DEIPM</name>
<accession>F0RK69</accession>
<dbReference type="SUPFAM" id="SSF53474">
    <property type="entry name" value="alpha/beta-Hydrolases"/>
    <property type="match status" value="1"/>
</dbReference>
<dbReference type="HOGENOM" id="CLU_057522_0_0_0"/>
<keyword evidence="1" id="KW-0812">Transmembrane</keyword>
<feature type="domain" description="AB hydrolase-1" evidence="2">
    <location>
        <begin position="177"/>
        <end position="374"/>
    </location>
</feature>